<reference evidence="1" key="2">
    <citation type="journal article" date="2019" name="Genome Biol. Evol.">
        <title>Day and night: Metabolic profiles and evolutionary relationships of six axenic non-marine cyanobacteria.</title>
        <authorList>
            <person name="Will S.E."/>
            <person name="Henke P."/>
            <person name="Boedeker C."/>
            <person name="Huang S."/>
            <person name="Brinkmann H."/>
            <person name="Rohde M."/>
            <person name="Jarek M."/>
            <person name="Friedl T."/>
            <person name="Seufert S."/>
            <person name="Schumacher M."/>
            <person name="Overmann J."/>
            <person name="Neumann-Schaal M."/>
            <person name="Petersen J."/>
        </authorList>
    </citation>
    <scope>NUCLEOTIDE SEQUENCE [LARGE SCALE GENOMIC DNA]</scope>
    <source>
        <strain evidence="1">PCC 7102</strain>
    </source>
</reference>
<dbReference type="InterPro" id="IPR053842">
    <property type="entry name" value="NikA-like"/>
</dbReference>
<protein>
    <submittedName>
        <fullName evidence="1">Uncharacterized protein</fullName>
    </submittedName>
</protein>
<evidence type="ECO:0000313" key="1">
    <source>
        <dbReference type="EMBL" id="RUS94665.1"/>
    </source>
</evidence>
<reference evidence="1" key="1">
    <citation type="submission" date="2018-12" db="EMBL/GenBank/DDBJ databases">
        <authorList>
            <person name="Will S."/>
            <person name="Neumann-Schaal M."/>
            <person name="Henke P."/>
        </authorList>
    </citation>
    <scope>NUCLEOTIDE SEQUENCE</scope>
    <source>
        <strain evidence="1">PCC 7102</strain>
    </source>
</reference>
<keyword evidence="2" id="KW-1185">Reference proteome</keyword>
<dbReference type="OrthoDB" id="489093at2"/>
<proteinExistence type="predicted"/>
<dbReference type="Pfam" id="PF21983">
    <property type="entry name" value="NikA-like"/>
    <property type="match status" value="1"/>
</dbReference>
<gene>
    <name evidence="1" type="ORF">DSM106972_093020</name>
</gene>
<dbReference type="AlphaFoldDB" id="A0A433ULE2"/>
<dbReference type="EMBL" id="RSCL01000047">
    <property type="protein sequence ID" value="RUS94665.1"/>
    <property type="molecule type" value="Genomic_DNA"/>
</dbReference>
<dbReference type="Proteomes" id="UP000271624">
    <property type="component" value="Unassembled WGS sequence"/>
</dbReference>
<name>A0A433ULE2_9CYAN</name>
<sequence length="113" mass="12795">MQIRVSDLEFEMIHSRASQAGLSCSELFRRNALLRPLPKRVTKIAIDTYIELGRIGNNINQLTASANAAIKLGQKPPYSCDELEALREILHQIRREITSSDESLLEDEDDLDD</sequence>
<accession>A0A433ULE2</accession>
<organism evidence="1 2">
    <name type="scientific">Dulcicalothrix desertica PCC 7102</name>
    <dbReference type="NCBI Taxonomy" id="232991"/>
    <lineage>
        <taxon>Bacteria</taxon>
        <taxon>Bacillati</taxon>
        <taxon>Cyanobacteriota</taxon>
        <taxon>Cyanophyceae</taxon>
        <taxon>Nostocales</taxon>
        <taxon>Calotrichaceae</taxon>
        <taxon>Dulcicalothrix</taxon>
    </lineage>
</organism>
<comment type="caution">
    <text evidence="1">The sequence shown here is derived from an EMBL/GenBank/DDBJ whole genome shotgun (WGS) entry which is preliminary data.</text>
</comment>
<evidence type="ECO:0000313" key="2">
    <source>
        <dbReference type="Proteomes" id="UP000271624"/>
    </source>
</evidence>